<dbReference type="PANTHER" id="PTHR43133">
    <property type="entry name" value="RNA POLYMERASE ECF-TYPE SIGMA FACTO"/>
    <property type="match status" value="1"/>
</dbReference>
<dbReference type="InterPro" id="IPR014284">
    <property type="entry name" value="RNA_pol_sigma-70_dom"/>
</dbReference>
<dbReference type="SUPFAM" id="SSF88659">
    <property type="entry name" value="Sigma3 and sigma4 domains of RNA polymerase sigma factors"/>
    <property type="match status" value="1"/>
</dbReference>
<reference evidence="6 7" key="1">
    <citation type="journal article" date="2022" name="Syst. Appl. Microbiol.">
        <title>Rhodopirellula aestuarii sp. nov., a novel member of the genus Rhodopirellula isolated from brackish sediments collected in the Tagus River estuary, Portugal.</title>
        <authorList>
            <person name="Vitorino I.R."/>
            <person name="Klimek D."/>
            <person name="Calusinska M."/>
            <person name="Lobo-da-Cunha A."/>
            <person name="Vasconcelos V."/>
            <person name="Lage O.M."/>
        </authorList>
    </citation>
    <scope>NUCLEOTIDE SEQUENCE [LARGE SCALE GENOMIC DNA]</scope>
    <source>
        <strain evidence="6 7">ICT_H3.1</strain>
    </source>
</reference>
<dbReference type="Gene3D" id="1.10.10.10">
    <property type="entry name" value="Winged helix-like DNA-binding domain superfamily/Winged helix DNA-binding domain"/>
    <property type="match status" value="1"/>
</dbReference>
<gene>
    <name evidence="6" type="ORF">NB063_30320</name>
</gene>
<comment type="caution">
    <text evidence="6">The sequence shown here is derived from an EMBL/GenBank/DDBJ whole genome shotgun (WGS) entry which is preliminary data.</text>
</comment>
<comment type="similarity">
    <text evidence="1">Belongs to the sigma-70 factor family. ECF subfamily.</text>
</comment>
<keyword evidence="3" id="KW-0731">Sigma factor</keyword>
<evidence type="ECO:0000313" key="6">
    <source>
        <dbReference type="EMBL" id="MCM2374939.1"/>
    </source>
</evidence>
<keyword evidence="7" id="KW-1185">Reference proteome</keyword>
<evidence type="ECO:0000256" key="4">
    <source>
        <dbReference type="ARBA" id="ARBA00023163"/>
    </source>
</evidence>
<dbReference type="InterPro" id="IPR036388">
    <property type="entry name" value="WH-like_DNA-bd_sf"/>
</dbReference>
<dbReference type="InterPro" id="IPR013325">
    <property type="entry name" value="RNA_pol_sigma_r2"/>
</dbReference>
<sequence length="182" mass="21053">MSRDDIQQDSDDEAAFVALLMQHRHRLYAFLTKQLVNPTDVEDVFQKTSIVLWKKMAEFDPQGSFFHWACGIAFNEVRNFLTVQRRSRLQFDVELVELLAQEAAAEDTLSESRLDALRQCMTQLSGRQQAILQRCYHGSESITDVAEKLGRERMALYKQLARLREKLLDCIRIRLAKEGVSS</sequence>
<evidence type="ECO:0000256" key="1">
    <source>
        <dbReference type="ARBA" id="ARBA00010641"/>
    </source>
</evidence>
<dbReference type="NCBIfam" id="TIGR02937">
    <property type="entry name" value="sigma70-ECF"/>
    <property type="match status" value="1"/>
</dbReference>
<dbReference type="Gene3D" id="1.10.1740.10">
    <property type="match status" value="1"/>
</dbReference>
<dbReference type="SUPFAM" id="SSF88946">
    <property type="entry name" value="Sigma2 domain of RNA polymerase sigma factors"/>
    <property type="match status" value="1"/>
</dbReference>
<evidence type="ECO:0000259" key="5">
    <source>
        <dbReference type="Pfam" id="PF04542"/>
    </source>
</evidence>
<organism evidence="6 7">
    <name type="scientific">Aporhodopirellula aestuarii</name>
    <dbReference type="NCBI Taxonomy" id="2950107"/>
    <lineage>
        <taxon>Bacteria</taxon>
        <taxon>Pseudomonadati</taxon>
        <taxon>Planctomycetota</taxon>
        <taxon>Planctomycetia</taxon>
        <taxon>Pirellulales</taxon>
        <taxon>Pirellulaceae</taxon>
        <taxon>Aporhodopirellula</taxon>
    </lineage>
</organism>
<dbReference type="EMBL" id="JAMQBK010000113">
    <property type="protein sequence ID" value="MCM2374939.1"/>
    <property type="molecule type" value="Genomic_DNA"/>
</dbReference>
<feature type="domain" description="RNA polymerase sigma-70 region 2" evidence="5">
    <location>
        <begin position="19"/>
        <end position="86"/>
    </location>
</feature>
<dbReference type="Proteomes" id="UP001202961">
    <property type="component" value="Unassembled WGS sequence"/>
</dbReference>
<evidence type="ECO:0000256" key="2">
    <source>
        <dbReference type="ARBA" id="ARBA00023015"/>
    </source>
</evidence>
<proteinExistence type="inferred from homology"/>
<dbReference type="NCBIfam" id="TIGR02989">
    <property type="entry name" value="Sig-70_gvs1"/>
    <property type="match status" value="1"/>
</dbReference>
<keyword evidence="4" id="KW-0804">Transcription</keyword>
<evidence type="ECO:0000313" key="7">
    <source>
        <dbReference type="Proteomes" id="UP001202961"/>
    </source>
</evidence>
<dbReference type="InterPro" id="IPR014331">
    <property type="entry name" value="RNA_pol_sigma70_ECF_RHOBA"/>
</dbReference>
<protein>
    <submittedName>
        <fullName evidence="6">Sigma-70 family RNA polymerase sigma factor</fullName>
    </submittedName>
</protein>
<keyword evidence="2" id="KW-0805">Transcription regulation</keyword>
<name>A0ABT0UDI0_9BACT</name>
<dbReference type="InterPro" id="IPR013324">
    <property type="entry name" value="RNA_pol_sigma_r3/r4-like"/>
</dbReference>
<dbReference type="PANTHER" id="PTHR43133:SF51">
    <property type="entry name" value="RNA POLYMERASE SIGMA FACTOR"/>
    <property type="match status" value="1"/>
</dbReference>
<dbReference type="InterPro" id="IPR007627">
    <property type="entry name" value="RNA_pol_sigma70_r2"/>
</dbReference>
<dbReference type="Pfam" id="PF04542">
    <property type="entry name" value="Sigma70_r2"/>
    <property type="match status" value="1"/>
</dbReference>
<evidence type="ECO:0000256" key="3">
    <source>
        <dbReference type="ARBA" id="ARBA00023082"/>
    </source>
</evidence>
<accession>A0ABT0UDI0</accession>
<dbReference type="InterPro" id="IPR039425">
    <property type="entry name" value="RNA_pol_sigma-70-like"/>
</dbReference>
<dbReference type="RefSeq" id="WP_250933254.1">
    <property type="nucleotide sequence ID" value="NZ_JAMQBK010000113.1"/>
</dbReference>